<accession>A0A4R6ALI0</accession>
<comment type="caution">
    <text evidence="11">The sequence shown here is derived from an EMBL/GenBank/DDBJ whole genome shotgun (WGS) entry which is preliminary data.</text>
</comment>
<dbReference type="PANTHER" id="PTHR18896">
    <property type="entry name" value="PHOSPHOLIPASE D"/>
    <property type="match status" value="1"/>
</dbReference>
<dbReference type="PROSITE" id="PS50035">
    <property type="entry name" value="PLD"/>
    <property type="match status" value="2"/>
</dbReference>
<dbReference type="CDD" id="cd09105">
    <property type="entry name" value="PLDc_vPLD1_2_like_2"/>
    <property type="match status" value="1"/>
</dbReference>
<dbReference type="InterPro" id="IPR015679">
    <property type="entry name" value="PLipase_D_fam"/>
</dbReference>
<dbReference type="RefSeq" id="WP_133343885.1">
    <property type="nucleotide sequence ID" value="NZ_SMZO01000048.1"/>
</dbReference>
<evidence type="ECO:0000313" key="11">
    <source>
        <dbReference type="EMBL" id="TDL85171.1"/>
    </source>
</evidence>
<dbReference type="OrthoDB" id="8828485at2"/>
<evidence type="ECO:0000256" key="2">
    <source>
        <dbReference type="ARBA" id="ARBA00003145"/>
    </source>
</evidence>
<organism evidence="11 12">
    <name type="scientific">Meridianimarinicoccus aquatilis</name>
    <dbReference type="NCBI Taxonomy" id="2552766"/>
    <lineage>
        <taxon>Bacteria</taxon>
        <taxon>Pseudomonadati</taxon>
        <taxon>Pseudomonadota</taxon>
        <taxon>Alphaproteobacteria</taxon>
        <taxon>Rhodobacterales</taxon>
        <taxon>Paracoccaceae</taxon>
        <taxon>Meridianimarinicoccus</taxon>
    </lineage>
</organism>
<dbReference type="GO" id="GO:0004630">
    <property type="term" value="F:phospholipase D activity"/>
    <property type="evidence" value="ECO:0007669"/>
    <property type="project" value="UniProtKB-EC"/>
</dbReference>
<sequence>MDAPVKGQSQADDLGLVAHGIGANVLPDLHVMLTGHEAFPYLEQMFLTAASRIIFSFRMFDPETKLLSPAAREVGDSWADLVAHTLGRGVRITGTISDFDPIGAPELHRGSHRSLRLLKEAAEAAGALSLLDVDAHLHPAQAGLPYRLMLTPFARSELRGIARRLEAQGQEKCKQMLADSPALAPLLVRGGDGRLGPRRGRLPPLQPCTHHQKIAVADGRQLYIGGLDLDNRRRDDWHHEKAAGRTWHDVQLGLTGPIAASAEAHLLRFRDQVAQGGRPTATPGLLRTLSRKRGGLGALTLGPEPMVREIFDRTVAEVGKAQNLIYLETQYLRDVQFAKAVAQRAADVPDLGMIVVLPAAPEEVAFLRDKGFAVRFGEHLQAKCFKILRRAFGDRLIVVAPAQPRGVAPDGSRAILCGAPIIYVHAKVSVVDGRFAIVSSANLNGRSHRWDTEAGVAIEDPAQVTYLRERLMRHWLPEDAGAEFLDPNSAPQAWHRLAQQNAEKPPAERRGFLLPYPEAVPRRFGRPIPFMPSDMV</sequence>
<gene>
    <name evidence="11" type="ORF">E2L05_16055</name>
</gene>
<dbReference type="AlphaFoldDB" id="A0A4R6ALI0"/>
<reference evidence="11 12" key="1">
    <citation type="submission" date="2019-03" db="EMBL/GenBank/DDBJ databases">
        <title>Rhodobacteraceae bacterium SM1902, a new member of the family Rhodobacteraceae isolated from Yantai.</title>
        <authorList>
            <person name="Sun Y."/>
        </authorList>
    </citation>
    <scope>NUCLEOTIDE SEQUENCE [LARGE SCALE GENOMIC DNA]</scope>
    <source>
        <strain evidence="11 12">SM1902</strain>
    </source>
</reference>
<evidence type="ECO:0000256" key="4">
    <source>
        <dbReference type="ARBA" id="ARBA00018392"/>
    </source>
</evidence>
<evidence type="ECO:0000256" key="7">
    <source>
        <dbReference type="ARBA" id="ARBA00022801"/>
    </source>
</evidence>
<dbReference type="GO" id="GO:0005576">
    <property type="term" value="C:extracellular region"/>
    <property type="evidence" value="ECO:0007669"/>
    <property type="project" value="UniProtKB-SubCell"/>
</dbReference>
<dbReference type="Proteomes" id="UP000294562">
    <property type="component" value="Unassembled WGS sequence"/>
</dbReference>
<evidence type="ECO:0000256" key="3">
    <source>
        <dbReference type="ARBA" id="ARBA00004613"/>
    </source>
</evidence>
<evidence type="ECO:0000313" key="12">
    <source>
        <dbReference type="Proteomes" id="UP000294562"/>
    </source>
</evidence>
<dbReference type="SMART" id="SM00155">
    <property type="entry name" value="PLDc"/>
    <property type="match status" value="2"/>
</dbReference>
<keyword evidence="5" id="KW-0964">Secreted</keyword>
<keyword evidence="7" id="KW-0378">Hydrolase</keyword>
<dbReference type="Gene3D" id="3.30.870.10">
    <property type="entry name" value="Endonuclease Chain A"/>
    <property type="match status" value="2"/>
</dbReference>
<comment type="catalytic activity">
    <reaction evidence="1">
        <text>a 1,2-diacyl-sn-glycero-3-phosphocholine + H2O = a 1,2-diacyl-sn-glycero-3-phosphate + choline + H(+)</text>
        <dbReference type="Rhea" id="RHEA:14445"/>
        <dbReference type="ChEBI" id="CHEBI:15354"/>
        <dbReference type="ChEBI" id="CHEBI:15377"/>
        <dbReference type="ChEBI" id="CHEBI:15378"/>
        <dbReference type="ChEBI" id="CHEBI:57643"/>
        <dbReference type="ChEBI" id="CHEBI:58608"/>
        <dbReference type="EC" id="3.1.4.4"/>
    </reaction>
</comment>
<protein>
    <recommendedName>
        <fullName evidence="4">Phospholipase D</fullName>
    </recommendedName>
    <alternativeName>
        <fullName evidence="9">Choline phosphatase</fullName>
    </alternativeName>
</protein>
<dbReference type="EMBL" id="SMZO01000048">
    <property type="protein sequence ID" value="TDL85171.1"/>
    <property type="molecule type" value="Genomic_DNA"/>
</dbReference>
<proteinExistence type="predicted"/>
<evidence type="ECO:0000256" key="5">
    <source>
        <dbReference type="ARBA" id="ARBA00022525"/>
    </source>
</evidence>
<evidence type="ECO:0000256" key="9">
    <source>
        <dbReference type="ARBA" id="ARBA00029594"/>
    </source>
</evidence>
<comment type="subcellular location">
    <subcellularLocation>
        <location evidence="3">Secreted</location>
    </subcellularLocation>
</comment>
<dbReference type="SUPFAM" id="SSF56024">
    <property type="entry name" value="Phospholipase D/nuclease"/>
    <property type="match status" value="2"/>
</dbReference>
<keyword evidence="12" id="KW-1185">Reference proteome</keyword>
<name>A0A4R6ALI0_9RHOB</name>
<dbReference type="InterPro" id="IPR025202">
    <property type="entry name" value="PLD-like_dom"/>
</dbReference>
<dbReference type="GO" id="GO:0009395">
    <property type="term" value="P:phospholipid catabolic process"/>
    <property type="evidence" value="ECO:0007669"/>
    <property type="project" value="TreeGrafter"/>
</dbReference>
<feature type="domain" description="PLD phosphodiesterase" evidence="10">
    <location>
        <begin position="210"/>
        <end position="233"/>
    </location>
</feature>
<dbReference type="Pfam" id="PF00614">
    <property type="entry name" value="PLDc"/>
    <property type="match status" value="1"/>
</dbReference>
<evidence type="ECO:0000256" key="1">
    <source>
        <dbReference type="ARBA" id="ARBA00000798"/>
    </source>
</evidence>
<evidence type="ECO:0000256" key="8">
    <source>
        <dbReference type="ARBA" id="ARBA00023098"/>
    </source>
</evidence>
<evidence type="ECO:0000256" key="6">
    <source>
        <dbReference type="ARBA" id="ARBA00022737"/>
    </source>
</evidence>
<evidence type="ECO:0000259" key="10">
    <source>
        <dbReference type="PROSITE" id="PS50035"/>
    </source>
</evidence>
<feature type="domain" description="PLD phosphodiesterase" evidence="10">
    <location>
        <begin position="425"/>
        <end position="447"/>
    </location>
</feature>
<keyword evidence="6" id="KW-0677">Repeat</keyword>
<dbReference type="Pfam" id="PF13091">
    <property type="entry name" value="PLDc_2"/>
    <property type="match status" value="1"/>
</dbReference>
<dbReference type="PANTHER" id="PTHR18896:SF76">
    <property type="entry name" value="PHOSPHOLIPASE"/>
    <property type="match status" value="1"/>
</dbReference>
<dbReference type="InterPro" id="IPR001736">
    <property type="entry name" value="PLipase_D/transphosphatidylase"/>
</dbReference>
<keyword evidence="8" id="KW-0443">Lipid metabolism</keyword>
<comment type="function">
    <text evidence="2">Could be a virulence factor.</text>
</comment>